<reference evidence="2" key="1">
    <citation type="journal article" date="2019" name="Sci. Rep.">
        <title>Draft genome of Tanacetum cinerariifolium, the natural source of mosquito coil.</title>
        <authorList>
            <person name="Yamashiro T."/>
            <person name="Shiraishi A."/>
            <person name="Satake H."/>
            <person name="Nakayama K."/>
        </authorList>
    </citation>
    <scope>NUCLEOTIDE SEQUENCE</scope>
</reference>
<organism evidence="2">
    <name type="scientific">Tanacetum cinerariifolium</name>
    <name type="common">Dalmatian daisy</name>
    <name type="synonym">Chrysanthemum cinerariifolium</name>
    <dbReference type="NCBI Taxonomy" id="118510"/>
    <lineage>
        <taxon>Eukaryota</taxon>
        <taxon>Viridiplantae</taxon>
        <taxon>Streptophyta</taxon>
        <taxon>Embryophyta</taxon>
        <taxon>Tracheophyta</taxon>
        <taxon>Spermatophyta</taxon>
        <taxon>Magnoliopsida</taxon>
        <taxon>eudicotyledons</taxon>
        <taxon>Gunneridae</taxon>
        <taxon>Pentapetalae</taxon>
        <taxon>asterids</taxon>
        <taxon>campanulids</taxon>
        <taxon>Asterales</taxon>
        <taxon>Asteraceae</taxon>
        <taxon>Asteroideae</taxon>
        <taxon>Anthemideae</taxon>
        <taxon>Anthemidinae</taxon>
        <taxon>Tanacetum</taxon>
    </lineage>
</organism>
<feature type="compositionally biased region" description="Basic and acidic residues" evidence="1">
    <location>
        <begin position="23"/>
        <end position="36"/>
    </location>
</feature>
<comment type="caution">
    <text evidence="2">The sequence shown here is derived from an EMBL/GenBank/DDBJ whole genome shotgun (WGS) entry which is preliminary data.</text>
</comment>
<dbReference type="EMBL" id="BKCJ010462451">
    <property type="protein sequence ID" value="GFA65267.1"/>
    <property type="molecule type" value="Genomic_DNA"/>
</dbReference>
<proteinExistence type="predicted"/>
<evidence type="ECO:0000256" key="1">
    <source>
        <dbReference type="SAM" id="MobiDB-lite"/>
    </source>
</evidence>
<accession>A0A699K1F2</accession>
<evidence type="ECO:0000313" key="2">
    <source>
        <dbReference type="EMBL" id="GFA65267.1"/>
    </source>
</evidence>
<sequence>MESKDTLSSYSNSKAQQMQQIQDKAKRSCMLKREYDSWVNKRQMQTTEEKVDTSKALDASSVDKECSRTESKEQDTNSRSRNDAHDDADVRPIYDDEPMAKVQTTAKIDVFAIGQQHTEQPEFNNEGEVVQNAKECHDTCPFPAILTDNQTP</sequence>
<dbReference type="AlphaFoldDB" id="A0A699K1F2"/>
<name>A0A699K1F2_TANCI</name>
<protein>
    <submittedName>
        <fullName evidence="2">Uncharacterized protein</fullName>
    </submittedName>
</protein>
<gene>
    <name evidence="2" type="ORF">Tci_637239</name>
</gene>
<feature type="region of interest" description="Disordered" evidence="1">
    <location>
        <begin position="1"/>
        <end position="98"/>
    </location>
</feature>
<feature type="compositionally biased region" description="Polar residues" evidence="1">
    <location>
        <begin position="1"/>
        <end position="22"/>
    </location>
</feature>
<feature type="compositionally biased region" description="Basic and acidic residues" evidence="1">
    <location>
        <begin position="47"/>
        <end position="94"/>
    </location>
</feature>